<gene>
    <name evidence="2" type="ORF">DY048_01860</name>
</gene>
<dbReference type="EMBL" id="QUAM01000001">
    <property type="protein sequence ID" value="TPR16233.1"/>
    <property type="molecule type" value="Genomic_DNA"/>
</dbReference>
<keyword evidence="3" id="KW-1185">Reference proteome</keyword>
<sequence>MKNKLSINRWTGFLNIVFIISQAILGFMNYKHSVSISELSMITIISAIILIILDIVSMMKSKNAGISTSGSIMGIIGSIVSTFAGIIGWIILIISSFQLFRQKSTQN</sequence>
<organism evidence="2 3">
    <name type="scientific">Apilactobacillus timberlakei</name>
    <dbReference type="NCBI Taxonomy" id="2008380"/>
    <lineage>
        <taxon>Bacteria</taxon>
        <taxon>Bacillati</taxon>
        <taxon>Bacillota</taxon>
        <taxon>Bacilli</taxon>
        <taxon>Lactobacillales</taxon>
        <taxon>Lactobacillaceae</taxon>
        <taxon>Apilactobacillus</taxon>
    </lineage>
</organism>
<dbReference type="RefSeq" id="WP_105987484.1">
    <property type="nucleotide sequence ID" value="NZ_POST01000001.1"/>
</dbReference>
<keyword evidence="1" id="KW-0812">Transmembrane</keyword>
<evidence type="ECO:0000313" key="2">
    <source>
        <dbReference type="EMBL" id="TPR16233.1"/>
    </source>
</evidence>
<accession>A0ABY2YZG6</accession>
<evidence type="ECO:0000256" key="1">
    <source>
        <dbReference type="SAM" id="Phobius"/>
    </source>
</evidence>
<keyword evidence="1" id="KW-0472">Membrane</keyword>
<name>A0ABY2YZG6_9LACO</name>
<proteinExistence type="predicted"/>
<evidence type="ECO:0000313" key="3">
    <source>
        <dbReference type="Proteomes" id="UP000767392"/>
    </source>
</evidence>
<feature type="transmembrane region" description="Helical" evidence="1">
    <location>
        <begin position="36"/>
        <end position="59"/>
    </location>
</feature>
<evidence type="ECO:0008006" key="4">
    <source>
        <dbReference type="Google" id="ProtNLM"/>
    </source>
</evidence>
<reference evidence="2 3" key="1">
    <citation type="submission" date="2018-08" db="EMBL/GenBank/DDBJ databases">
        <title>Comparative genomics of wild bee and flower associated Lactobacillus reveals potential adaptation to the bee host.</title>
        <authorList>
            <person name="Vuong H.Q."/>
            <person name="Mcfrederick Q.S."/>
        </authorList>
    </citation>
    <scope>NUCLEOTIDE SEQUENCE [LARGE SCALE GENOMIC DNA]</scope>
    <source>
        <strain evidence="2 3">HV_04</strain>
    </source>
</reference>
<feature type="transmembrane region" description="Helical" evidence="1">
    <location>
        <begin position="12"/>
        <end position="30"/>
    </location>
</feature>
<dbReference type="Proteomes" id="UP000767392">
    <property type="component" value="Unassembled WGS sequence"/>
</dbReference>
<feature type="transmembrane region" description="Helical" evidence="1">
    <location>
        <begin position="71"/>
        <end position="97"/>
    </location>
</feature>
<protein>
    <recommendedName>
        <fullName evidence="4">DUF4199 domain-containing protein</fullName>
    </recommendedName>
</protein>
<comment type="caution">
    <text evidence="2">The sequence shown here is derived from an EMBL/GenBank/DDBJ whole genome shotgun (WGS) entry which is preliminary data.</text>
</comment>
<keyword evidence="1" id="KW-1133">Transmembrane helix</keyword>